<sequence length="1638" mass="178224">MGDKKMKQLFKAWIVIWVVGICLLVGIKLSHASVVKVGQGRVAAKQGGSTIADTYEIISGIWTGYGNKPYAGSTSGLVSSSTSATIRFNSEYMQLPTDFVYQFYFYGSDVSTTANTSEIHFRWANNNYYTLRFNWDTDTNSNCTSGTCIDLVKYVNGTPSDLAEVSWTPSASNYYQVKLVVSGTSTTVIKVYVLAVDDTGIGKSRRQYNNQSHIEILPSAIIDVSDASSPHISGELRVYYNNPSAYSFVVGYPTLYASNSMAVSGLSAGQYALYCQAPEIRQAEASQPGVNVLANLWSDSAYGNVKQAQSFQFIEATNLEKLTLFLRKMGSPTGNIVAKICTSYTDCTGGNLVATSDAVTVSSWGGSSPFSYPDEQEFLFSSYPSISAGTDYYFIIEGTTYSSPTANDYISIWKQQGNNPIYGTQYIYRTSWTQNTNDDLVFVLKGREKVRLSALQSGGTATLDLSTMWFDSNATIKIATSATNCYTDLVDASPRTEINAGGDSWEYHSGNKLSVGPMLGCPIDGKVPIWFRGSDYSGGTQYAKIQYTTGSLPSDPTQCSGSCSNSSIVALSSSGDYAGSATLSGLTANTVYNYHVVFCDNSDCSSNPVIQSESAKSFISPPSNSSEVDYKWCGASCFTSQQIPFSHLNNVTSADCKEYWAMGDNIYNHHPGNAPFTVTKSDYRMRQRDTLMETTYSGIYGSVYNCRIFDNHEWAGTPSGVDGTTNNWWDGSFGGTDSGMIISHMYKSSLAGIDDYVMNQYASDAKIRSGSRYIKERWGRSVKIAPDHIYENDGNAQDIAYYYGQNIEYETNPASNPDFESGTTSWTCQDNGGSSCTTFDTVTSPVQNGSNALRVHETTASYAIAQQAITVTASTPYTFRVYYHQNYSSTSGVFRIRTDSYNGGSNICSTQGPGTSGVWTALDCAIPSSNTDTSVYLQLVTASGLSSSIYNYFDNLTLFVPPYHTVGTETKPSCTRNTGNAKQLDCVSQDFTNGSNDPDISTTRGIIVFQNRMYSVDSIVDADTIQTIEDMPTGTDTATRIWKDGKQMYSRQQMIDIADTIKDYDEDSTVDIIMMILSKPLTALASIAPGLEHTDFASEYNYYRNFIMDYCYDNVTKKCSFYTGDRHGFAVFAHTFLNGATNCTGLDCQWEFLMGNGGAPNPTDLQSYYLASPYKEEIVAEFAFRRGVGVVGVNTNNVSDLSLPKQGLTFEVRDDAGNKIYTDAGSNVASLNKILGSFAILNYEHIYRISRDSSGYCYAFYYDGTNFYAEVSDNISCSSWTGTAGNSRKVQLSGQGGGACASVVLDSNNNTPSMYYNDGILFFEYVNTIGTSPTVCARTMTVNAGSPPTLTLNSNETSVFSGTSQHQYETQTVIASDDTTWVSRLSDDSGTNGVRIKRAACGTNCITSWSSSILVDSDTTYTPGGMQLTPLISGEMLVTWTRNGTLYSSECTTTPTCSAEASVTAINTSGESSLTSGGWQPVCSGDGSGGAGCVYRSSVWPYSVAFRKYDGASWGSEIIISNPNSKNQSSPALGKVGSNFIIGWLEGGLKSIKLFRSGLTPTQGSDFVAKNVIPDDGWVKTKMQISPVNNSNSVLLFWQRVFGVNRTGYGQPVTYNPTIGGTINPFILYKNLWEDANP</sequence>
<dbReference type="EMBL" id="LCQD01000026">
    <property type="protein sequence ID" value="KKW11104.1"/>
    <property type="molecule type" value="Genomic_DNA"/>
</dbReference>
<proteinExistence type="predicted"/>
<dbReference type="Proteomes" id="UP000034588">
    <property type="component" value="Unassembled WGS sequence"/>
</dbReference>
<organism evidence="1 2">
    <name type="scientific">Candidatus Gottesmanbacteria bacterium GW2011_GWB1_49_7</name>
    <dbReference type="NCBI Taxonomy" id="1618448"/>
    <lineage>
        <taxon>Bacteria</taxon>
        <taxon>Candidatus Gottesmaniibacteriota</taxon>
    </lineage>
</organism>
<evidence type="ECO:0000313" key="1">
    <source>
        <dbReference type="EMBL" id="KKW11104.1"/>
    </source>
</evidence>
<reference evidence="1 2" key="1">
    <citation type="journal article" date="2015" name="Nature">
        <title>rRNA introns, odd ribosomes, and small enigmatic genomes across a large radiation of phyla.</title>
        <authorList>
            <person name="Brown C.T."/>
            <person name="Hug L.A."/>
            <person name="Thomas B.C."/>
            <person name="Sharon I."/>
            <person name="Castelle C.J."/>
            <person name="Singh A."/>
            <person name="Wilkins M.J."/>
            <person name="Williams K.H."/>
            <person name="Banfield J.F."/>
        </authorList>
    </citation>
    <scope>NUCLEOTIDE SEQUENCE [LARGE SCALE GENOMIC DNA]</scope>
</reference>
<gene>
    <name evidence="1" type="ORF">UY48_C0026G0011</name>
</gene>
<dbReference type="InterPro" id="IPR008979">
    <property type="entry name" value="Galactose-bd-like_sf"/>
</dbReference>
<evidence type="ECO:0008006" key="3">
    <source>
        <dbReference type="Google" id="ProtNLM"/>
    </source>
</evidence>
<dbReference type="Gene3D" id="2.60.120.560">
    <property type="entry name" value="Exo-inulinase, domain 1"/>
    <property type="match status" value="1"/>
</dbReference>
<comment type="caution">
    <text evidence="1">The sequence shown here is derived from an EMBL/GenBank/DDBJ whole genome shotgun (WGS) entry which is preliminary data.</text>
</comment>
<dbReference type="Gene3D" id="2.60.120.260">
    <property type="entry name" value="Galactose-binding domain-like"/>
    <property type="match status" value="1"/>
</dbReference>
<name>A0A0G1YXQ3_9BACT</name>
<accession>A0A0G1YXQ3</accession>
<dbReference type="PATRIC" id="fig|1618448.3.peg.853"/>
<protein>
    <recommendedName>
        <fullName evidence="3">CBM-cenC domain-containing protein</fullName>
    </recommendedName>
</protein>
<dbReference type="SUPFAM" id="SSF49785">
    <property type="entry name" value="Galactose-binding domain-like"/>
    <property type="match status" value="1"/>
</dbReference>
<evidence type="ECO:0000313" key="2">
    <source>
        <dbReference type="Proteomes" id="UP000034588"/>
    </source>
</evidence>